<dbReference type="PROSITE" id="PS51257">
    <property type="entry name" value="PROKAR_LIPOPROTEIN"/>
    <property type="match status" value="1"/>
</dbReference>
<sequence length="369" mass="39132">MTRTHRLKKTAVTFVALTSSATVAWASCGGTEPLVVTAAGAAATALVANVGAIGAQLIATDTVQTQYMISALKVMTQQLAQSSEKNTRVSTQAEEALASVVKDVSDRKLVDKIMLDYSSQGFDPCGQLTGVKTLAKAETTARTAVPTRLRTEVEATGGRYGVQADILRAREDQHRKLFCTQADVDAGVCSSVGKIPGGDTNAALIFNTDTSADMVTARNAVINNIIGMPDAALPKGVVNTPEGSAYVLEKKKKDAYLGLAANSLKSLQIDTETLNAPMAERIGQYFGTSRAMQWAQDQASQAQRGVLVDIVKIQGLQLKQLEQNLRSNLRTEANLAALLELENQGGQAQLAARAEQVALAQEAARKVAR</sequence>
<evidence type="ECO:0000313" key="2">
    <source>
        <dbReference type="EMBL" id="CAG9183702.1"/>
    </source>
</evidence>
<gene>
    <name evidence="2" type="ORF">LMG32289_05396</name>
</gene>
<proteinExistence type="predicted"/>
<name>A0ABN7ZI31_9BURK</name>
<organism evidence="2 3">
    <name type="scientific">Cupriavidus pampae</name>
    <dbReference type="NCBI Taxonomy" id="659251"/>
    <lineage>
        <taxon>Bacteria</taxon>
        <taxon>Pseudomonadati</taxon>
        <taxon>Pseudomonadota</taxon>
        <taxon>Betaproteobacteria</taxon>
        <taxon>Burkholderiales</taxon>
        <taxon>Burkholderiaceae</taxon>
        <taxon>Cupriavidus</taxon>
    </lineage>
</organism>
<feature type="chain" id="PRO_5046573512" evidence="1">
    <location>
        <begin position="27"/>
        <end position="369"/>
    </location>
</feature>
<reference evidence="2 3" key="1">
    <citation type="submission" date="2021-08" db="EMBL/GenBank/DDBJ databases">
        <authorList>
            <person name="Peeters C."/>
        </authorList>
    </citation>
    <scope>NUCLEOTIDE SEQUENCE [LARGE SCALE GENOMIC DNA]</scope>
    <source>
        <strain evidence="2 3">LMG 32289</strain>
    </source>
</reference>
<comment type="caution">
    <text evidence="2">The sequence shown here is derived from an EMBL/GenBank/DDBJ whole genome shotgun (WGS) entry which is preliminary data.</text>
</comment>
<dbReference type="EMBL" id="CAJZAG010000012">
    <property type="protein sequence ID" value="CAG9183702.1"/>
    <property type="molecule type" value="Genomic_DNA"/>
</dbReference>
<dbReference type="Proteomes" id="UP000706525">
    <property type="component" value="Unassembled WGS sequence"/>
</dbReference>
<keyword evidence="3" id="KW-1185">Reference proteome</keyword>
<evidence type="ECO:0000313" key="3">
    <source>
        <dbReference type="Proteomes" id="UP000706525"/>
    </source>
</evidence>
<feature type="signal peptide" evidence="1">
    <location>
        <begin position="1"/>
        <end position="26"/>
    </location>
</feature>
<protein>
    <submittedName>
        <fullName evidence="2">Uncharacterized protein</fullName>
    </submittedName>
</protein>
<accession>A0ABN7ZI31</accession>
<keyword evidence="1" id="KW-0732">Signal</keyword>
<evidence type="ECO:0000256" key="1">
    <source>
        <dbReference type="SAM" id="SignalP"/>
    </source>
</evidence>
<dbReference type="RefSeq" id="WP_223993979.1">
    <property type="nucleotide sequence ID" value="NZ_CAJZAG010000012.1"/>
</dbReference>